<feature type="non-terminal residue" evidence="2">
    <location>
        <position position="69"/>
    </location>
</feature>
<feature type="region of interest" description="Disordered" evidence="1">
    <location>
        <begin position="1"/>
        <end position="20"/>
    </location>
</feature>
<keyword evidence="3" id="KW-1185">Reference proteome</keyword>
<dbReference type="Proteomes" id="UP000499080">
    <property type="component" value="Unassembled WGS sequence"/>
</dbReference>
<gene>
    <name evidence="2" type="ORF">AVEN_68510_1</name>
</gene>
<comment type="caution">
    <text evidence="2">The sequence shown here is derived from an EMBL/GenBank/DDBJ whole genome shotgun (WGS) entry which is preliminary data.</text>
</comment>
<evidence type="ECO:0000313" key="3">
    <source>
        <dbReference type="Proteomes" id="UP000499080"/>
    </source>
</evidence>
<dbReference type="AlphaFoldDB" id="A0A4Y2WEK4"/>
<protein>
    <submittedName>
        <fullName evidence="2">Uncharacterized protein</fullName>
    </submittedName>
</protein>
<evidence type="ECO:0000256" key="1">
    <source>
        <dbReference type="SAM" id="MobiDB-lite"/>
    </source>
</evidence>
<name>A0A4Y2WEK4_ARAVE</name>
<proteinExistence type="predicted"/>
<evidence type="ECO:0000313" key="2">
    <source>
        <dbReference type="EMBL" id="GBO34720.1"/>
    </source>
</evidence>
<accession>A0A4Y2WEK4</accession>
<dbReference type="EMBL" id="BGPR01058564">
    <property type="protein sequence ID" value="GBO34720.1"/>
    <property type="molecule type" value="Genomic_DNA"/>
</dbReference>
<dbReference type="OrthoDB" id="7422307at2759"/>
<organism evidence="2 3">
    <name type="scientific">Araneus ventricosus</name>
    <name type="common">Orbweaver spider</name>
    <name type="synonym">Epeira ventricosa</name>
    <dbReference type="NCBI Taxonomy" id="182803"/>
    <lineage>
        <taxon>Eukaryota</taxon>
        <taxon>Metazoa</taxon>
        <taxon>Ecdysozoa</taxon>
        <taxon>Arthropoda</taxon>
        <taxon>Chelicerata</taxon>
        <taxon>Arachnida</taxon>
        <taxon>Araneae</taxon>
        <taxon>Araneomorphae</taxon>
        <taxon>Entelegynae</taxon>
        <taxon>Araneoidea</taxon>
        <taxon>Araneidae</taxon>
        <taxon>Araneus</taxon>
    </lineage>
</organism>
<reference evidence="2 3" key="1">
    <citation type="journal article" date="2019" name="Sci. Rep.">
        <title>Orb-weaving spider Araneus ventricosus genome elucidates the spidroin gene catalogue.</title>
        <authorList>
            <person name="Kono N."/>
            <person name="Nakamura H."/>
            <person name="Ohtoshi R."/>
            <person name="Moran D.A.P."/>
            <person name="Shinohara A."/>
            <person name="Yoshida Y."/>
            <person name="Fujiwara M."/>
            <person name="Mori M."/>
            <person name="Tomita M."/>
            <person name="Arakawa K."/>
        </authorList>
    </citation>
    <scope>NUCLEOTIDE SEQUENCE [LARGE SCALE GENOMIC DNA]</scope>
</reference>
<sequence length="69" mass="7902">MHEQIVFIGTDAPDPDPREKQMTFEGLSEDLWSLEKGFQILETIDCNEECIVVSKQGNKELLACYEIIL</sequence>